<dbReference type="PANTHER" id="PTHR48098">
    <property type="entry name" value="ENTEROCHELIN ESTERASE-RELATED"/>
    <property type="match status" value="1"/>
</dbReference>
<dbReference type="InterPro" id="IPR029058">
    <property type="entry name" value="AB_hydrolase_fold"/>
</dbReference>
<sequence>MKIFEFDRLCGLVSSETITVRVMVPDGYESSGKMYPVLYINDGQDVFEDKDILWGECSMDFKRYYGNYRRFLPEFIIVALVCPRERQERTRLYSPFSHKGKGNSPEDSDIAGIGKMYLDWIADDLKPWVDGAFRTRTEADFTGIMGYSTGGLFAIYAALARPDLFSRLAALSSAVYIWKEELEAFLQRGSYGHLKRIYMDVGTNEFGRITTKEEFLEGAELMHRAYLEHGVQPERILYNVYPGAVHSQTDWKMRFPDAIRWIFGDV</sequence>
<proteinExistence type="predicted"/>
<dbReference type="Pfam" id="PF00756">
    <property type="entry name" value="Esterase"/>
    <property type="match status" value="1"/>
</dbReference>
<dbReference type="InterPro" id="IPR050583">
    <property type="entry name" value="Mycobacterial_A85_antigen"/>
</dbReference>
<dbReference type="SUPFAM" id="SSF53474">
    <property type="entry name" value="alpha/beta-Hydrolases"/>
    <property type="match status" value="1"/>
</dbReference>
<organism evidence="1 2">
    <name type="scientific">Enterocloster lavalensis</name>
    <dbReference type="NCBI Taxonomy" id="460384"/>
    <lineage>
        <taxon>Bacteria</taxon>
        <taxon>Bacillati</taxon>
        <taxon>Bacillota</taxon>
        <taxon>Clostridia</taxon>
        <taxon>Lachnospirales</taxon>
        <taxon>Lachnospiraceae</taxon>
        <taxon>Enterocloster</taxon>
    </lineage>
</organism>
<protein>
    <submittedName>
        <fullName evidence="1">Predicted hydrolase of the alpha/beta superfamily</fullName>
    </submittedName>
</protein>
<keyword evidence="2" id="KW-1185">Reference proteome</keyword>
<dbReference type="AlphaFoldDB" id="A0A1I0K7N4"/>
<dbReference type="STRING" id="460384.SAMN05216313_14922"/>
<evidence type="ECO:0000313" key="1">
    <source>
        <dbReference type="EMBL" id="SEU19126.1"/>
    </source>
</evidence>
<dbReference type="GO" id="GO:0016787">
    <property type="term" value="F:hydrolase activity"/>
    <property type="evidence" value="ECO:0007669"/>
    <property type="project" value="UniProtKB-KW"/>
</dbReference>
<evidence type="ECO:0000313" key="2">
    <source>
        <dbReference type="Proteomes" id="UP000198508"/>
    </source>
</evidence>
<dbReference type="GeneID" id="93280818"/>
<accession>A0A1I0K7N4</accession>
<reference evidence="2" key="1">
    <citation type="submission" date="2016-10" db="EMBL/GenBank/DDBJ databases">
        <authorList>
            <person name="Varghese N."/>
            <person name="Submissions S."/>
        </authorList>
    </citation>
    <scope>NUCLEOTIDE SEQUENCE [LARGE SCALE GENOMIC DNA]</scope>
    <source>
        <strain evidence="2">NLAE-zl-G277</strain>
    </source>
</reference>
<gene>
    <name evidence="1" type="ORF">SAMN05216313_14922</name>
</gene>
<dbReference type="EMBL" id="FOIM01000049">
    <property type="protein sequence ID" value="SEU19126.1"/>
    <property type="molecule type" value="Genomic_DNA"/>
</dbReference>
<name>A0A1I0K7N4_9FIRM</name>
<dbReference type="Proteomes" id="UP000198508">
    <property type="component" value="Unassembled WGS sequence"/>
</dbReference>
<dbReference type="PANTHER" id="PTHR48098:SF6">
    <property type="entry name" value="FERRI-BACILLIBACTIN ESTERASE BESA"/>
    <property type="match status" value="1"/>
</dbReference>
<dbReference type="InterPro" id="IPR000801">
    <property type="entry name" value="Esterase-like"/>
</dbReference>
<dbReference type="RefSeq" id="WP_092371342.1">
    <property type="nucleotide sequence ID" value="NZ_FOIM01000049.1"/>
</dbReference>
<keyword evidence="1" id="KW-0378">Hydrolase</keyword>
<dbReference type="Gene3D" id="3.40.50.1820">
    <property type="entry name" value="alpha/beta hydrolase"/>
    <property type="match status" value="1"/>
</dbReference>